<dbReference type="Proteomes" id="UP001276854">
    <property type="component" value="Unassembled WGS sequence"/>
</dbReference>
<gene>
    <name evidence="1" type="ORF">RZO55_00135</name>
</gene>
<dbReference type="RefSeq" id="WP_318062275.1">
    <property type="nucleotide sequence ID" value="NZ_JAWONS010000002.1"/>
</dbReference>
<evidence type="ECO:0000313" key="2">
    <source>
        <dbReference type="Proteomes" id="UP001276854"/>
    </source>
</evidence>
<accession>A0ABU4GEE1</accession>
<comment type="caution">
    <text evidence="1">The sequence shown here is derived from an EMBL/GenBank/DDBJ whole genome shotgun (WGS) entry which is preliminary data.</text>
</comment>
<evidence type="ECO:0000313" key="1">
    <source>
        <dbReference type="EMBL" id="MDW2795994.1"/>
    </source>
</evidence>
<proteinExistence type="predicted"/>
<keyword evidence="2" id="KW-1185">Reference proteome</keyword>
<name>A0ABU4GEE1_9CLOT</name>
<protein>
    <submittedName>
        <fullName evidence="1">Uncharacterized protein</fullName>
    </submittedName>
</protein>
<organism evidence="1 2">
    <name type="scientific">Clostridium boliviensis</name>
    <dbReference type="NCBI Taxonomy" id="318465"/>
    <lineage>
        <taxon>Bacteria</taxon>
        <taxon>Bacillati</taxon>
        <taxon>Bacillota</taxon>
        <taxon>Clostridia</taxon>
        <taxon>Eubacteriales</taxon>
        <taxon>Clostridiaceae</taxon>
        <taxon>Clostridium</taxon>
    </lineage>
</organism>
<dbReference type="EMBL" id="JAWONS010000002">
    <property type="protein sequence ID" value="MDW2795994.1"/>
    <property type="molecule type" value="Genomic_DNA"/>
</dbReference>
<reference evidence="1 2" key="1">
    <citation type="submission" date="2023-10" db="EMBL/GenBank/DDBJ databases">
        <title>A novel Glycoside Hydrolase 43-Like Enzyme from Clostrdium boliviensis is an Endo-xylanase, and a Candidate for Xylooligosaccharides Production from Different Xylan Substrates.</title>
        <authorList>
            <person name="Alvarez M.T."/>
            <person name="Rocabado-Villegas L.R."/>
            <person name="Salas-Veizaga D.M."/>
            <person name="Linares-Pasten J.A."/>
            <person name="Gudmundsdottir E.E."/>
            <person name="Hreggvidsson G.O."/>
            <person name="Adlercreutz P."/>
            <person name="Nordberg Karlsson E."/>
        </authorList>
    </citation>
    <scope>NUCLEOTIDE SEQUENCE [LARGE SCALE GENOMIC DNA]</scope>
    <source>
        <strain evidence="1 2">E-1</strain>
    </source>
</reference>
<sequence length="61" mass="7091">MWNDNQVSIVMMFAINREERAIFHDVYDNLIVLLIDKPNAVKVLESDAYIDFIEVVVGCFN</sequence>